<dbReference type="SUPFAM" id="SSF51679">
    <property type="entry name" value="Bacterial luciferase-like"/>
    <property type="match status" value="1"/>
</dbReference>
<reference evidence="1" key="1">
    <citation type="submission" date="2018-05" db="EMBL/GenBank/DDBJ databases">
        <authorList>
            <person name="Lanie J.A."/>
            <person name="Ng W.-L."/>
            <person name="Kazmierczak K.M."/>
            <person name="Andrzejewski T.M."/>
            <person name="Davidsen T.M."/>
            <person name="Wayne K.J."/>
            <person name="Tettelin H."/>
            <person name="Glass J.I."/>
            <person name="Rusch D."/>
            <person name="Podicherti R."/>
            <person name="Tsui H.-C.T."/>
            <person name="Winkler M.E."/>
        </authorList>
    </citation>
    <scope>NUCLEOTIDE SEQUENCE</scope>
</reference>
<accession>A0A382JMM0</accession>
<gene>
    <name evidence="1" type="ORF">METZ01_LOCUS266214</name>
</gene>
<dbReference type="CDD" id="cd00347">
    <property type="entry name" value="Flavin_utilizing_monoxygenases"/>
    <property type="match status" value="1"/>
</dbReference>
<dbReference type="AlphaFoldDB" id="A0A382JMM0"/>
<sequence length="54" mass="6118">MRYGFVIPNNVGIDNIKDLIGLGVRAEELGYDSLWVNHHVLHVGYVKDRLGTRP</sequence>
<dbReference type="EMBL" id="UINC01075308">
    <property type="protein sequence ID" value="SVC13360.1"/>
    <property type="molecule type" value="Genomic_DNA"/>
</dbReference>
<organism evidence="1">
    <name type="scientific">marine metagenome</name>
    <dbReference type="NCBI Taxonomy" id="408172"/>
    <lineage>
        <taxon>unclassified sequences</taxon>
        <taxon>metagenomes</taxon>
        <taxon>ecological metagenomes</taxon>
    </lineage>
</organism>
<protein>
    <recommendedName>
        <fullName evidence="2">Luciferase-like domain-containing protein</fullName>
    </recommendedName>
</protein>
<name>A0A382JMM0_9ZZZZ</name>
<evidence type="ECO:0000313" key="1">
    <source>
        <dbReference type="EMBL" id="SVC13360.1"/>
    </source>
</evidence>
<feature type="non-terminal residue" evidence="1">
    <location>
        <position position="54"/>
    </location>
</feature>
<dbReference type="InterPro" id="IPR036661">
    <property type="entry name" value="Luciferase-like_sf"/>
</dbReference>
<evidence type="ECO:0008006" key="2">
    <source>
        <dbReference type="Google" id="ProtNLM"/>
    </source>
</evidence>
<proteinExistence type="predicted"/>
<dbReference type="GO" id="GO:0016705">
    <property type="term" value="F:oxidoreductase activity, acting on paired donors, with incorporation or reduction of molecular oxygen"/>
    <property type="evidence" value="ECO:0007669"/>
    <property type="project" value="InterPro"/>
</dbReference>
<dbReference type="Gene3D" id="3.20.20.30">
    <property type="entry name" value="Luciferase-like domain"/>
    <property type="match status" value="1"/>
</dbReference>